<proteinExistence type="predicted"/>
<keyword evidence="4" id="KW-1185">Reference proteome</keyword>
<keyword evidence="1" id="KW-0677">Repeat</keyword>
<evidence type="ECO:0000313" key="3">
    <source>
        <dbReference type="EMBL" id="KAG7441294.1"/>
    </source>
</evidence>
<dbReference type="Proteomes" id="UP000812287">
    <property type="component" value="Unassembled WGS sequence"/>
</dbReference>
<protein>
    <recommendedName>
        <fullName evidence="2">NACHT domain-containing protein</fullName>
    </recommendedName>
</protein>
<accession>A0A9P7VIF9</accession>
<dbReference type="SUPFAM" id="SSF52540">
    <property type="entry name" value="P-loop containing nucleoside triphosphate hydrolases"/>
    <property type="match status" value="1"/>
</dbReference>
<comment type="caution">
    <text evidence="3">The sequence shown here is derived from an EMBL/GenBank/DDBJ whole genome shotgun (WGS) entry which is preliminary data.</text>
</comment>
<gene>
    <name evidence="3" type="ORF">BT62DRAFT_489066</name>
</gene>
<dbReference type="PROSITE" id="PS50837">
    <property type="entry name" value="NACHT"/>
    <property type="match status" value="1"/>
</dbReference>
<dbReference type="PANTHER" id="PTHR10039:SF14">
    <property type="entry name" value="NACHT DOMAIN-CONTAINING PROTEIN"/>
    <property type="match status" value="1"/>
</dbReference>
<dbReference type="EMBL" id="MU250561">
    <property type="protein sequence ID" value="KAG7441294.1"/>
    <property type="molecule type" value="Genomic_DNA"/>
</dbReference>
<feature type="domain" description="NACHT" evidence="2">
    <location>
        <begin position="180"/>
        <end position="325"/>
    </location>
</feature>
<dbReference type="InterPro" id="IPR007111">
    <property type="entry name" value="NACHT_NTPase"/>
</dbReference>
<dbReference type="PANTHER" id="PTHR10039">
    <property type="entry name" value="AMELOGENIN"/>
    <property type="match status" value="1"/>
</dbReference>
<evidence type="ECO:0000256" key="1">
    <source>
        <dbReference type="ARBA" id="ARBA00022737"/>
    </source>
</evidence>
<dbReference type="Pfam" id="PF24883">
    <property type="entry name" value="NPHP3_N"/>
    <property type="match status" value="1"/>
</dbReference>
<evidence type="ECO:0000259" key="2">
    <source>
        <dbReference type="PROSITE" id="PS50837"/>
    </source>
</evidence>
<organism evidence="3 4">
    <name type="scientific">Guyanagaster necrorhizus</name>
    <dbReference type="NCBI Taxonomy" id="856835"/>
    <lineage>
        <taxon>Eukaryota</taxon>
        <taxon>Fungi</taxon>
        <taxon>Dikarya</taxon>
        <taxon>Basidiomycota</taxon>
        <taxon>Agaricomycotina</taxon>
        <taxon>Agaricomycetes</taxon>
        <taxon>Agaricomycetidae</taxon>
        <taxon>Agaricales</taxon>
        <taxon>Marasmiineae</taxon>
        <taxon>Physalacriaceae</taxon>
        <taxon>Guyanagaster</taxon>
    </lineage>
</organism>
<name>A0A9P7VIF9_9AGAR</name>
<dbReference type="GeneID" id="66103440"/>
<dbReference type="AlphaFoldDB" id="A0A9P7VIF9"/>
<sequence>MMKDLREVDFVADIAWCFLSKGIDILRKNKESNKVVVDLYKAMFSAYVSASRAEEKENAEVIRSCRQALIRQTIECTLFIEGYARKITVEHPLSAQLLDKAVKFREGFMAMDNLFQSTITKEVEVVTLGVQVPINRLVMRGQLDHLRVFPQLGPKSTCLRGTRGQTINALMSWIAECSGGVLWVNGVSGSGKSSLMGTLRELAINASGRKRLGAFIRYDRMESPDSSKLITTIAYLLGMSDNRIGMAISLVAHGSPSLASSEKERFELLIEQPLRSVPVLADEGPLVVIIDGLDECNPSDELLAVLANGFGSRLPFMRMVIASRPLESIVWAFSHSGITPITLDTSSEATRRDIRYYIDHQLSSIFADQEARHAPDTLQRMCEALIAVEGLSKRANGSFVWAVTACRFIREFPTITRLQTLLGLEILTDCTDSIANLYKAILSLIVAEADEDKDVIRRCICTVLGAIMIPRRSEGMTAEILDDLVLVPGDPPAYLILADLGAVVQVSLDGFARFFDMSFYDFLRDRDRCGEEWYIDVEERKKVFDERLSCY</sequence>
<evidence type="ECO:0000313" key="4">
    <source>
        <dbReference type="Proteomes" id="UP000812287"/>
    </source>
</evidence>
<dbReference type="OrthoDB" id="163438at2759"/>
<reference evidence="3" key="1">
    <citation type="submission" date="2020-11" db="EMBL/GenBank/DDBJ databases">
        <title>Adaptations for nitrogen fixation in a non-lichenized fungal sporocarp promotes dispersal by wood-feeding termites.</title>
        <authorList>
            <consortium name="DOE Joint Genome Institute"/>
            <person name="Koch R.A."/>
            <person name="Yoon G."/>
            <person name="Arayal U."/>
            <person name="Lail K."/>
            <person name="Amirebrahimi M."/>
            <person name="Labutti K."/>
            <person name="Lipzen A."/>
            <person name="Riley R."/>
            <person name="Barry K."/>
            <person name="Henrissat B."/>
            <person name="Grigoriev I.V."/>
            <person name="Herr J.R."/>
            <person name="Aime M.C."/>
        </authorList>
    </citation>
    <scope>NUCLEOTIDE SEQUENCE</scope>
    <source>
        <strain evidence="3">MCA 3950</strain>
    </source>
</reference>
<dbReference type="InterPro" id="IPR027417">
    <property type="entry name" value="P-loop_NTPase"/>
</dbReference>
<dbReference type="Gene3D" id="3.40.50.300">
    <property type="entry name" value="P-loop containing nucleotide triphosphate hydrolases"/>
    <property type="match status" value="1"/>
</dbReference>
<dbReference type="RefSeq" id="XP_043034794.1">
    <property type="nucleotide sequence ID" value="XM_043181144.1"/>
</dbReference>
<dbReference type="InterPro" id="IPR056884">
    <property type="entry name" value="NPHP3-like_N"/>
</dbReference>